<dbReference type="AlphaFoldDB" id="U5QQD0"/>
<name>U5QQD0_GLOK1</name>
<dbReference type="Pfam" id="PF10128">
    <property type="entry name" value="OpcA_G6PD_assem"/>
    <property type="match status" value="1"/>
</dbReference>
<evidence type="ECO:0000313" key="4">
    <source>
        <dbReference type="Proteomes" id="UP000017396"/>
    </source>
</evidence>
<accession>U5QQD0</accession>
<dbReference type="RefSeq" id="WP_023175118.1">
    <property type="nucleotide sequence ID" value="NC_022600.1"/>
</dbReference>
<proteinExistence type="predicted"/>
<dbReference type="HOGENOM" id="CLU_048410_0_0_3"/>
<feature type="domain" description="Glucose-6-phosphate dehydrogenase assembly protein OpcA N-terminal" evidence="1">
    <location>
        <begin position="63"/>
        <end position="178"/>
    </location>
</feature>
<gene>
    <name evidence="3" type="ORF">GKIL_3563</name>
</gene>
<dbReference type="EMBL" id="CP003587">
    <property type="protein sequence ID" value="AGY59809.1"/>
    <property type="molecule type" value="Genomic_DNA"/>
</dbReference>
<sequence>MTDNASVVAIAEPARVQISQIDKQLKGIWSSQAGATRASTFNLLVFEPEQADPNSIAEAIGTIAVQHPCRAIALVGASEAAQNGLEAYIAAYCPVSEGGNRESICCEYITLRASGQALRELHTTVASLLLPELETFLWWRGPLSPHMELFTSLQSVVDRTVIDSLLFEDPLQGLKNFATFALAQERNRSFGDLNWSRIIPWREETALAFDAEERRSCLGVLDRIIIEYGQGAEEPLNPAQAYLFLGWLAGRLGWQPLSIHTRELLQQIILRDETGRPIQATIRAVPGAAALAGQLTSVGLRSEEVGAACSTVLCGTDTSSCLRMQMNIGEANISRVSDVEMLSTEQLLSAALRTPDRDPIYEQSLAFLHALLQLK</sequence>
<dbReference type="InterPro" id="IPR046802">
    <property type="entry name" value="OpcA_G6PD_C"/>
</dbReference>
<dbReference type="PANTHER" id="PTHR38658:SF1">
    <property type="entry name" value="OXPP CYCLE PROTEIN OPCA-RELATED"/>
    <property type="match status" value="1"/>
</dbReference>
<feature type="domain" description="Glucose-6-phosphate dehydrogenase assembly protein OpcA C-terminal" evidence="2">
    <location>
        <begin position="190"/>
        <end position="365"/>
    </location>
</feature>
<evidence type="ECO:0000259" key="1">
    <source>
        <dbReference type="Pfam" id="PF10128"/>
    </source>
</evidence>
<dbReference type="OrthoDB" id="128564at2"/>
<dbReference type="PANTHER" id="PTHR38658">
    <property type="entry name" value="OXPP CYCLE PROTEIN OPCA-RELATED"/>
    <property type="match status" value="1"/>
</dbReference>
<dbReference type="InterPro" id="IPR004555">
    <property type="entry name" value="G6PDH_assembly_OpcA"/>
</dbReference>
<dbReference type="KEGG" id="glj:GKIL_3563"/>
<organism evidence="3 4">
    <name type="scientific">Gloeobacter kilaueensis (strain ATCC BAA-2537 / CCAP 1431/1 / ULC 316 / JS1)</name>
    <dbReference type="NCBI Taxonomy" id="1183438"/>
    <lineage>
        <taxon>Bacteria</taxon>
        <taxon>Bacillati</taxon>
        <taxon>Cyanobacteriota</taxon>
        <taxon>Cyanophyceae</taxon>
        <taxon>Gloeobacterales</taxon>
        <taxon>Gloeobacteraceae</taxon>
        <taxon>Gloeobacter</taxon>
    </lineage>
</organism>
<protein>
    <submittedName>
        <fullName evidence="3">Glucose-6-P dehydrogenase subunit</fullName>
    </submittedName>
</protein>
<dbReference type="Pfam" id="PF20171">
    <property type="entry name" value="OpcA_G6PD_C"/>
    <property type="match status" value="1"/>
</dbReference>
<evidence type="ECO:0000259" key="2">
    <source>
        <dbReference type="Pfam" id="PF20171"/>
    </source>
</evidence>
<reference evidence="3 4" key="1">
    <citation type="journal article" date="2013" name="PLoS ONE">
        <title>Cultivation and Complete Genome Sequencing of Gloeobacter kilaueensis sp. nov., from a Lava Cave in Kilauea Caldera, Hawai'i.</title>
        <authorList>
            <person name="Saw J.H."/>
            <person name="Schatz M."/>
            <person name="Brown M.V."/>
            <person name="Kunkel D.D."/>
            <person name="Foster J.S."/>
            <person name="Shick H."/>
            <person name="Christensen S."/>
            <person name="Hou S."/>
            <person name="Wan X."/>
            <person name="Donachie S.P."/>
        </authorList>
    </citation>
    <scope>NUCLEOTIDE SEQUENCE [LARGE SCALE GENOMIC DNA]</scope>
    <source>
        <strain evidence="4">JS</strain>
    </source>
</reference>
<dbReference type="eggNOG" id="COG3429">
    <property type="taxonomic scope" value="Bacteria"/>
</dbReference>
<dbReference type="Proteomes" id="UP000017396">
    <property type="component" value="Chromosome"/>
</dbReference>
<dbReference type="InterPro" id="IPR046801">
    <property type="entry name" value="OpcA_G6PD_N"/>
</dbReference>
<dbReference type="STRING" id="1183438.GKIL_3563"/>
<keyword evidence="4" id="KW-1185">Reference proteome</keyword>
<evidence type="ECO:0000313" key="3">
    <source>
        <dbReference type="EMBL" id="AGY59809.1"/>
    </source>
</evidence>